<dbReference type="InterPro" id="IPR000033">
    <property type="entry name" value="LDLR_classB_rpt"/>
</dbReference>
<dbReference type="AlphaFoldDB" id="A0ABD3XZK6"/>
<evidence type="ECO:0000259" key="4">
    <source>
        <dbReference type="PROSITE" id="PS50923"/>
    </source>
</evidence>
<dbReference type="Pfam" id="PF00084">
    <property type="entry name" value="Sushi"/>
    <property type="match status" value="2"/>
</dbReference>
<dbReference type="PROSITE" id="PS51120">
    <property type="entry name" value="LDLRB"/>
    <property type="match status" value="2"/>
</dbReference>
<evidence type="ECO:0000313" key="6">
    <source>
        <dbReference type="Proteomes" id="UP001634394"/>
    </source>
</evidence>
<sequence>MNRIITGQCEMGITNGYLTSACSLVIGESCSFECEPGYKAVANISTVTCQQNLEWSPEKPCEDLLCPITINNGNVNEAECNRRIYSECPYTCKQGFDPNPKQTKVKCQVNGTWSNDEEPYCLEHDRGLILTARTGYSTKNIYTVPTTLEGTPKLDYIRLLRLKTEPFILSSDGDYMLKQVYFYDANSKAIYKDANFSIGLSGENIWTPVHMGTSDDYVKLAVDWVSHNIYWTDPQYKWIMVQSLITNNTSLYHVLIHENLEGPHALALDPIECLLFWSDIGTFTKIEVSSLSGRNRKSLISSNLINPYSIAADYDTRRLYFVDRGRRTVETVTYEGRDRNVLVKSRYSGFFDLAVYKDYLYVTDLYSSRLNFFNKTNGNESYKSSLENYNTYTSVTVFHPDVQPTPGTAHCTNYGCEHICVTEKDGASCLCKEGYIINQDKITCSLNNEYFHRGLMYSNGSNICTVDIRIVTSFIFNPNCVLKINGTRYMVLDTDQRQIFIANNTAIYASKVDNPDLDRLTTQSGNISGLAWDGYDRNLYWTEEDTGIIWRTSELSKITQIFMKDLKRPRDVLVLSHERLILWISDRNGSTLESSKMDGSSHQVVLNSADLTNPRSISYDPYGKR</sequence>
<feature type="repeat" description="LDL-receptor class B" evidence="3">
    <location>
        <begin position="579"/>
        <end position="623"/>
    </location>
</feature>
<dbReference type="EMBL" id="JBJQND010000001">
    <property type="protein sequence ID" value="KAL3891001.1"/>
    <property type="molecule type" value="Genomic_DNA"/>
</dbReference>
<dbReference type="SUPFAM" id="SSF63825">
    <property type="entry name" value="YWTD domain"/>
    <property type="match status" value="2"/>
</dbReference>
<feature type="domain" description="Sushi" evidence="4">
    <location>
        <begin position="59"/>
        <end position="123"/>
    </location>
</feature>
<dbReference type="CDD" id="cd00033">
    <property type="entry name" value="CCP"/>
    <property type="match status" value="2"/>
</dbReference>
<organism evidence="5 6">
    <name type="scientific">Sinanodonta woodiana</name>
    <name type="common">Chinese pond mussel</name>
    <name type="synonym">Anodonta woodiana</name>
    <dbReference type="NCBI Taxonomy" id="1069815"/>
    <lineage>
        <taxon>Eukaryota</taxon>
        <taxon>Metazoa</taxon>
        <taxon>Spiralia</taxon>
        <taxon>Lophotrochozoa</taxon>
        <taxon>Mollusca</taxon>
        <taxon>Bivalvia</taxon>
        <taxon>Autobranchia</taxon>
        <taxon>Heteroconchia</taxon>
        <taxon>Palaeoheterodonta</taxon>
        <taxon>Unionida</taxon>
        <taxon>Unionoidea</taxon>
        <taxon>Unionidae</taxon>
        <taxon>Unioninae</taxon>
        <taxon>Sinanodonta</taxon>
    </lineage>
</organism>
<keyword evidence="2" id="KW-0768">Sushi</keyword>
<keyword evidence="1" id="KW-1015">Disulfide bond</keyword>
<evidence type="ECO:0000256" key="1">
    <source>
        <dbReference type="ARBA" id="ARBA00023157"/>
    </source>
</evidence>
<dbReference type="SMART" id="SM00135">
    <property type="entry name" value="LY"/>
    <property type="match status" value="4"/>
</dbReference>
<dbReference type="InterPro" id="IPR050778">
    <property type="entry name" value="Cueball_EGF_LRP_Nidogen"/>
</dbReference>
<dbReference type="PANTHER" id="PTHR46513">
    <property type="entry name" value="VITELLOGENIN RECEPTOR-LIKE PROTEIN-RELATED-RELATED"/>
    <property type="match status" value="1"/>
</dbReference>
<comment type="caution">
    <text evidence="2">Lacks conserved residue(s) required for the propagation of feature annotation.</text>
</comment>
<dbReference type="InterPro" id="IPR011042">
    <property type="entry name" value="6-blade_b-propeller_TolB-like"/>
</dbReference>
<dbReference type="InterPro" id="IPR035976">
    <property type="entry name" value="Sushi/SCR/CCP_sf"/>
</dbReference>
<dbReference type="PROSITE" id="PS51257">
    <property type="entry name" value="PROKAR_LIPOPROTEIN"/>
    <property type="match status" value="1"/>
</dbReference>
<gene>
    <name evidence="5" type="ORF">ACJMK2_003266</name>
</gene>
<comment type="caution">
    <text evidence="5">The sequence shown here is derived from an EMBL/GenBank/DDBJ whole genome shotgun (WGS) entry which is preliminary data.</text>
</comment>
<dbReference type="InterPro" id="IPR000436">
    <property type="entry name" value="Sushi_SCR_CCP_dom"/>
</dbReference>
<dbReference type="Pfam" id="PF00058">
    <property type="entry name" value="Ldl_recept_b"/>
    <property type="match status" value="1"/>
</dbReference>
<proteinExistence type="predicted"/>
<dbReference type="PROSITE" id="PS50923">
    <property type="entry name" value="SUSHI"/>
    <property type="match status" value="1"/>
</dbReference>
<dbReference type="PANTHER" id="PTHR46513:SF13">
    <property type="entry name" value="EGF-LIKE DOMAIN-CONTAINING PROTEIN"/>
    <property type="match status" value="1"/>
</dbReference>
<keyword evidence="6" id="KW-1185">Reference proteome</keyword>
<protein>
    <recommendedName>
        <fullName evidence="4">Sushi domain-containing protein</fullName>
    </recommendedName>
</protein>
<dbReference type="Gene3D" id="2.120.10.30">
    <property type="entry name" value="TolB, C-terminal domain"/>
    <property type="match status" value="2"/>
</dbReference>
<evidence type="ECO:0000256" key="2">
    <source>
        <dbReference type="PROSITE-ProRule" id="PRU00302"/>
    </source>
</evidence>
<name>A0ABD3XZK6_SINWO</name>
<accession>A0ABD3XZK6</accession>
<evidence type="ECO:0000256" key="3">
    <source>
        <dbReference type="PROSITE-ProRule" id="PRU00461"/>
    </source>
</evidence>
<dbReference type="Proteomes" id="UP001634394">
    <property type="component" value="Unassembled WGS sequence"/>
</dbReference>
<dbReference type="SUPFAM" id="SSF57196">
    <property type="entry name" value="EGF/Laminin"/>
    <property type="match status" value="1"/>
</dbReference>
<dbReference type="SMART" id="SM00032">
    <property type="entry name" value="CCP"/>
    <property type="match status" value="2"/>
</dbReference>
<dbReference type="SUPFAM" id="SSF57535">
    <property type="entry name" value="Complement control module/SCR domain"/>
    <property type="match status" value="2"/>
</dbReference>
<evidence type="ECO:0000313" key="5">
    <source>
        <dbReference type="EMBL" id="KAL3891001.1"/>
    </source>
</evidence>
<dbReference type="Gene3D" id="2.10.70.10">
    <property type="entry name" value="Complement Module, domain 1"/>
    <property type="match status" value="2"/>
</dbReference>
<feature type="repeat" description="LDL-receptor class B" evidence="3">
    <location>
        <begin position="273"/>
        <end position="316"/>
    </location>
</feature>
<reference evidence="5 6" key="1">
    <citation type="submission" date="2024-11" db="EMBL/GenBank/DDBJ databases">
        <title>Chromosome-level genome assembly of the freshwater bivalve Anodonta woodiana.</title>
        <authorList>
            <person name="Chen X."/>
        </authorList>
    </citation>
    <scope>NUCLEOTIDE SEQUENCE [LARGE SCALE GENOMIC DNA]</scope>
    <source>
        <strain evidence="5">MN2024</strain>
        <tissue evidence="5">Gills</tissue>
    </source>
</reference>